<comment type="similarity">
    <text evidence="3 8">Belongs to the ATP25 family.</text>
</comment>
<dbReference type="SUPFAM" id="SSF81301">
    <property type="entry name" value="Nucleotidyltransferase"/>
    <property type="match status" value="1"/>
</dbReference>
<evidence type="ECO:0000256" key="3">
    <source>
        <dbReference type="ARBA" id="ARBA00010787"/>
    </source>
</evidence>
<sequence length="694" mass="77703">MSRALLRGAACQSCRHEILRSFLAVSGVPIPRFTAALRPSFNFRAFSAVGSLRSDRPPISNPPDINLSPLEEKNVEDSDIEIKPNVQSTSRVPWYLQEESKTTEERPMTGDHIPSIPENAPEILPVLLEYTYKDLGLDQLKLFDLRGLEVPAALGANVIMIVGTARSVKHLNVSADRLCRWLRSKYKLSPYADGLIGRNELKIKLRRKAKRARAASHAGRMIDEKDDGITTGWICVNAGVVDKDAARTDLTDVGLEGFGQLELGTNVVVQIFTEEKRADLDLDGLWQKTLERAERDRLREVPESEPVVDYSTTSHASFGGIGNPNGQRRSMHTVRRTVEPGTESDKSGLLAALAAKSTMAEAPGLGTNTDSLLRMLTSLPHENARAELGAGPDDYNSTVFLQLLYASLTEDMSTRDIAVLRMKLYSIAVSRQHPGYTKDALFKAFTDLLRDGYELDDNLAFDTVAALLAPRSVFDHNKKPTAYLPQEDIELALKVLDRLSLRGVPIFNFKVFNMLYRVVDTPMNPPASSSRREVLDSEQPTLTTSGKEWTKSQRLMLNRLSKILSAAEVAFDEEEARQLMVTQFRCEDYDGFWRIWRQIPLKGTGRTQDDYRNLFQLHADLGEEGRARDCLSMWVPMMERESPAIELKGPIVTSVMHCLLVADPDIQNRVEDGSPSFFLGLWRRCQEALTRPSL</sequence>
<evidence type="ECO:0000313" key="11">
    <source>
        <dbReference type="Proteomes" id="UP000042958"/>
    </source>
</evidence>
<feature type="region of interest" description="Disordered" evidence="9">
    <location>
        <begin position="298"/>
        <end position="328"/>
    </location>
</feature>
<keyword evidence="5 8" id="KW-0809">Transit peptide</keyword>
<dbReference type="OrthoDB" id="107372at2759"/>
<dbReference type="Proteomes" id="UP000042958">
    <property type="component" value="Unassembled WGS sequence"/>
</dbReference>
<dbReference type="FunFam" id="3.30.460.10:FF:000044">
    <property type="entry name" value="ATPase synthesis protein 25, mitochondrial"/>
    <property type="match status" value="1"/>
</dbReference>
<evidence type="ECO:0000256" key="1">
    <source>
        <dbReference type="ARBA" id="ARBA00003470"/>
    </source>
</evidence>
<evidence type="ECO:0000256" key="7">
    <source>
        <dbReference type="ARBA" id="ARBA00023136"/>
    </source>
</evidence>
<dbReference type="STRING" id="104259.A0A0F7TN98"/>
<dbReference type="EMBL" id="CDHK01000006">
    <property type="protein sequence ID" value="CEJ58184.1"/>
    <property type="molecule type" value="Genomic_DNA"/>
</dbReference>
<keyword evidence="11" id="KW-1185">Reference proteome</keyword>
<dbReference type="PANTHER" id="PTHR28087">
    <property type="entry name" value="ATPASE SYNTHESIS PROTEIN 25, MITOCHONDRIAL"/>
    <property type="match status" value="1"/>
</dbReference>
<keyword evidence="7 8" id="KW-0472">Membrane</keyword>
<name>A0A0F7TN98_PENBI</name>
<reference evidence="11" key="1">
    <citation type="journal article" date="2015" name="Genome Announc.">
        <title>Draft genome sequence of the fungus Penicillium brasilianum MG11.</title>
        <authorList>
            <person name="Horn F."/>
            <person name="Linde J."/>
            <person name="Mattern D.J."/>
            <person name="Walther G."/>
            <person name="Guthke R."/>
            <person name="Brakhage A.A."/>
            <person name="Valiante V."/>
        </authorList>
    </citation>
    <scope>NUCLEOTIDE SEQUENCE [LARGE SCALE GENOMIC DNA]</scope>
    <source>
        <strain evidence="11">MG11</strain>
    </source>
</reference>
<organism evidence="10 11">
    <name type="scientific">Penicillium brasilianum</name>
    <dbReference type="NCBI Taxonomy" id="104259"/>
    <lineage>
        <taxon>Eukaryota</taxon>
        <taxon>Fungi</taxon>
        <taxon>Dikarya</taxon>
        <taxon>Ascomycota</taxon>
        <taxon>Pezizomycotina</taxon>
        <taxon>Eurotiomycetes</taxon>
        <taxon>Eurotiomycetidae</taxon>
        <taxon>Eurotiales</taxon>
        <taxon>Aspergillaceae</taxon>
        <taxon>Penicillium</taxon>
    </lineage>
</organism>
<proteinExistence type="inferred from homology"/>
<dbReference type="GO" id="GO:0140053">
    <property type="term" value="P:mitochondrial gene expression"/>
    <property type="evidence" value="ECO:0007669"/>
    <property type="project" value="UniProtKB-UniRule"/>
</dbReference>
<dbReference type="GO" id="GO:0048255">
    <property type="term" value="P:mRNA stabilization"/>
    <property type="evidence" value="ECO:0007669"/>
    <property type="project" value="TreeGrafter"/>
</dbReference>
<evidence type="ECO:0000256" key="8">
    <source>
        <dbReference type="RuleBase" id="RU367062"/>
    </source>
</evidence>
<comment type="function">
    <text evidence="8">Mitochondrial mRNA stabilization factor.</text>
</comment>
<protein>
    <recommendedName>
        <fullName evidence="8">ATPase synthesis protein 25</fullName>
    </recommendedName>
</protein>
<dbReference type="GO" id="GO:0005743">
    <property type="term" value="C:mitochondrial inner membrane"/>
    <property type="evidence" value="ECO:0007669"/>
    <property type="project" value="UniProtKB-SubCell"/>
</dbReference>
<dbReference type="AlphaFoldDB" id="A0A0F7TN98"/>
<dbReference type="InterPro" id="IPR043519">
    <property type="entry name" value="NT_sf"/>
</dbReference>
<dbReference type="Gene3D" id="3.30.460.10">
    <property type="entry name" value="Beta Polymerase, domain 2"/>
    <property type="match status" value="1"/>
</dbReference>
<comment type="subcellular location">
    <subcellularLocation>
        <location evidence="2 8">Mitochondrion inner membrane</location>
        <topology evidence="2 8">Peripheral membrane protein</topology>
        <orientation evidence="2 8">Matrix side</orientation>
    </subcellularLocation>
</comment>
<gene>
    <name evidence="10" type="ORF">PMG11_06850</name>
</gene>
<evidence type="ECO:0000256" key="2">
    <source>
        <dbReference type="ARBA" id="ARBA00004443"/>
    </source>
</evidence>
<evidence type="ECO:0000256" key="9">
    <source>
        <dbReference type="SAM" id="MobiDB-lite"/>
    </source>
</evidence>
<keyword evidence="6 8" id="KW-0496">Mitochondrion</keyword>
<evidence type="ECO:0000256" key="5">
    <source>
        <dbReference type="ARBA" id="ARBA00022946"/>
    </source>
</evidence>
<comment type="function">
    <text evidence="1">Probable mitochondrial mRNA stabilization factor.</text>
</comment>
<accession>A0A0F7TN98</accession>
<evidence type="ECO:0000313" key="10">
    <source>
        <dbReference type="EMBL" id="CEJ58184.1"/>
    </source>
</evidence>
<dbReference type="InterPro" id="IPR040152">
    <property type="entry name" value="Atp25"/>
</dbReference>
<dbReference type="PANTHER" id="PTHR28087:SF1">
    <property type="entry name" value="ATPASE SYNTHESIS PROTEIN 25, MITOCHONDRIAL"/>
    <property type="match status" value="1"/>
</dbReference>
<keyword evidence="4 8" id="KW-0999">Mitochondrion inner membrane</keyword>
<evidence type="ECO:0000256" key="6">
    <source>
        <dbReference type="ARBA" id="ARBA00023128"/>
    </source>
</evidence>
<evidence type="ECO:0000256" key="4">
    <source>
        <dbReference type="ARBA" id="ARBA00022792"/>
    </source>
</evidence>